<proteinExistence type="predicted"/>
<comment type="caution">
    <text evidence="3">The sequence shown here is derived from an EMBL/GenBank/DDBJ whole genome shotgun (WGS) entry which is preliminary data.</text>
</comment>
<feature type="compositionally biased region" description="Polar residues" evidence="2">
    <location>
        <begin position="225"/>
        <end position="237"/>
    </location>
</feature>
<keyword evidence="4" id="KW-1185">Reference proteome</keyword>
<dbReference type="PANTHER" id="PTHR46430">
    <property type="entry name" value="PROTEIN SKT5-RELATED"/>
    <property type="match status" value="1"/>
</dbReference>
<keyword evidence="3" id="KW-0808">Transferase</keyword>
<dbReference type="Pfam" id="PF08238">
    <property type="entry name" value="Sel1"/>
    <property type="match status" value="5"/>
</dbReference>
<dbReference type="InterPro" id="IPR051726">
    <property type="entry name" value="Chitin_Synth_Reg"/>
</dbReference>
<feature type="compositionally biased region" description="Basic and acidic residues" evidence="2">
    <location>
        <begin position="33"/>
        <end position="48"/>
    </location>
</feature>
<name>A0A1R1YSQ1_9FUNG</name>
<feature type="region of interest" description="Disordered" evidence="2">
    <location>
        <begin position="476"/>
        <end position="504"/>
    </location>
</feature>
<evidence type="ECO:0000313" key="3">
    <source>
        <dbReference type="EMBL" id="OMJ29875.1"/>
    </source>
</evidence>
<feature type="region of interest" description="Disordered" evidence="2">
    <location>
        <begin position="222"/>
        <end position="244"/>
    </location>
</feature>
<evidence type="ECO:0000313" key="4">
    <source>
        <dbReference type="Proteomes" id="UP000187429"/>
    </source>
</evidence>
<reference evidence="4" key="1">
    <citation type="submission" date="2017-01" db="EMBL/GenBank/DDBJ databases">
        <authorList>
            <person name="Wang Y."/>
            <person name="White M."/>
            <person name="Kvist S."/>
            <person name="Moncalvo J.-M."/>
        </authorList>
    </citation>
    <scope>NUCLEOTIDE SEQUENCE [LARGE SCALE GENOMIC DNA]</scope>
    <source>
        <strain evidence="4">ID-206-W2</strain>
    </source>
</reference>
<sequence length="1328" mass="149260">MNPKGEFKKHQLYSGLDISEILKNQEIPGIDINHSKISENMSREKRISPEASPNNSDSGCELGGKNNKGEPVFCIKNSYNVPIDRNTTVTETHQPTKLTKNEVTLLKTQLHESESSKFNLIKGSKDTSKKIKEKISNKSMNETFFVNKITIPEVVYIPLNDTNATNNKKSKKINRAISGVKSAFNLNSSKNKPDKPAQNFVIKKVSKHSFVESFNAEDKPEITNKKNVYNNQTSDTGNESNVVNNSSNLGINDINQAYSKFLTTIPDENAFDSKGNDCNISSIANNIKYTSNNDENCAGKNINDSTYCVDQGRKNSIEDDNSIEELNESEIFPTASVVGNLEAEKCTNLQQEFETMDEDILVSEPTFKKGTVINTSSIDSEENALDIDKTIKDCQYSEKSLNSEVEINEYEFINLSHSFEMASPSLIDFGDGTKGRNPADFIREEHKSESKILISSPSTTGSGESIENEAFLQKKHSQTKSGSIRYSHSMNTTKEQKKKEIETTQINQSGNDLDTQIKGSRRINFKTYNVNDNNYRDSYSASTIRNSVYMSNLLNSPNQLNPRISGYYPGVSNSLASSADTLKIYRQNAEKSKNLETQFLFAKLLIQTVEQLVEQKSQLENFHESSICGISKEPNTDNSIVNKKSVLRFFVSSNKKNRLSREPCYNSSNFESDKKINGIKPHSSIAKIGNKTAKNDSAFDLKYVTSQGTKFNSPKNKSALIIEDKHATYDDHIHGSTLEVDESNLDVGKAKKTSLFSKILNIMKLKKKVKSNVDLDKNIVTNTQVFFDDDNNFGANEPSFDNRNTKINTHTGKISKNDISDPLFDKSPNISIVGQGSSHDTSYESGSRSNNNFRYNIKIDSRTKSTLFSTYTDASGTFCSPEMSKSFVGSPAMNPNSIKETNINELRNEAVYWIKKLDRASVVGATFIYATWLEKGDFGLEKNINRANDYFVTAAKHHHPLANYKVGRFYEQKKIFSRCLAYYNVAASIGDQSANYRLGMSYLVGDLGLSKNYKLSIMHLKRALCEPAKTNVVNRGIKSNGAIVGDRSSYISSNLRYSTFSNTALRQGSSRDSSVIDIRPPKMAFLNSSVSSFVCNKTDIPSQDINNESQLQCAYVLGIVYLGEYPNKDIYQHVFEDFEEAIKLITLAAVNGLSKAQFKLGSCYEFGSYGVQMDKQLCFYYYQLAANKGHKMAQLSLSTLYLTGIDNFLESDDNLAFYWCQQSAAISTGNNTKKRNRKKEFNTEGTFDFEYLDLFNCFDSEYHYAQFGLGHFCEFGIGTDKNEELSMYWYKRAAFNGNIDAIRILKEKKVKAPKKKGFFIKRKAQEIM</sequence>
<dbReference type="SMART" id="SM00671">
    <property type="entry name" value="SEL1"/>
    <property type="match status" value="6"/>
</dbReference>
<dbReference type="PANTHER" id="PTHR46430:SF2">
    <property type="entry name" value="CHITIN SYNTHASE REGULATORY FACTOR 4"/>
    <property type="match status" value="1"/>
</dbReference>
<accession>A0A1R1YSQ1</accession>
<feature type="compositionally biased region" description="Polar residues" evidence="2">
    <location>
        <begin position="479"/>
        <end position="491"/>
    </location>
</feature>
<dbReference type="GO" id="GO:0016301">
    <property type="term" value="F:kinase activity"/>
    <property type="evidence" value="ECO:0007669"/>
    <property type="project" value="UniProtKB-KW"/>
</dbReference>
<keyword evidence="3" id="KW-0418">Kinase</keyword>
<feature type="region of interest" description="Disordered" evidence="2">
    <location>
        <begin position="33"/>
        <end position="64"/>
    </location>
</feature>
<dbReference type="Gene3D" id="1.25.40.10">
    <property type="entry name" value="Tetratricopeptide repeat domain"/>
    <property type="match status" value="3"/>
</dbReference>
<protein>
    <submittedName>
        <fullName evidence="3">Activator of C kinase protein 1</fullName>
    </submittedName>
</protein>
<keyword evidence="1" id="KW-0677">Repeat</keyword>
<dbReference type="OrthoDB" id="272077at2759"/>
<evidence type="ECO:0000256" key="2">
    <source>
        <dbReference type="SAM" id="MobiDB-lite"/>
    </source>
</evidence>
<dbReference type="SUPFAM" id="SSF81901">
    <property type="entry name" value="HCP-like"/>
    <property type="match status" value="2"/>
</dbReference>
<dbReference type="Proteomes" id="UP000187429">
    <property type="component" value="Unassembled WGS sequence"/>
</dbReference>
<gene>
    <name evidence="3" type="ORF">AYI69_g596</name>
</gene>
<organism evidence="3 4">
    <name type="scientific">Smittium culicis</name>
    <dbReference type="NCBI Taxonomy" id="133412"/>
    <lineage>
        <taxon>Eukaryota</taxon>
        <taxon>Fungi</taxon>
        <taxon>Fungi incertae sedis</taxon>
        <taxon>Zoopagomycota</taxon>
        <taxon>Kickxellomycotina</taxon>
        <taxon>Harpellomycetes</taxon>
        <taxon>Harpellales</taxon>
        <taxon>Legeriomycetaceae</taxon>
        <taxon>Smittium</taxon>
    </lineage>
</organism>
<evidence type="ECO:0000256" key="1">
    <source>
        <dbReference type="ARBA" id="ARBA00022737"/>
    </source>
</evidence>
<dbReference type="InterPro" id="IPR011990">
    <property type="entry name" value="TPR-like_helical_dom_sf"/>
</dbReference>
<dbReference type="EMBL" id="LSSM01000152">
    <property type="protein sequence ID" value="OMJ29875.1"/>
    <property type="molecule type" value="Genomic_DNA"/>
</dbReference>
<dbReference type="InterPro" id="IPR006597">
    <property type="entry name" value="Sel1-like"/>
</dbReference>